<evidence type="ECO:0000313" key="3">
    <source>
        <dbReference type="EMBL" id="TWI86812.1"/>
    </source>
</evidence>
<name>A0A562SZZ6_CHIJA</name>
<comment type="caution">
    <text evidence="3">The sequence shown here is derived from an EMBL/GenBank/DDBJ whole genome shotgun (WGS) entry which is preliminary data.</text>
</comment>
<feature type="chain" id="PRO_5021894909" evidence="1">
    <location>
        <begin position="23"/>
        <end position="379"/>
    </location>
</feature>
<sequence>MTRKFNVYILFHLLLAIALLPACEKDDTINTNISGVKDLYYPETNKYIKLQPATNAVVSFEWSQARAEDGSLVMYEVVFDTAGGDFSHPIYSVASNGNGVENVLALSHKTLNTIAGKAGIQPSTAGTLQWTVVASKGLNELRADSSREIVVERPAGFTELPVSVYITGDATEGGADLAQAKPMKLNSDGTFEIFTRLKDGSYHFADRNTGTPVTYSLQGTRVQEGGENQHSGDQVYRIRLDFANAVAEVTAITEVGIYAAAYNAVIGTLDYAGDGVWTGQDIAIAYYDFGSWKDDRFKFRFATTDASGTADAVFYGSVNQDNPAPPDANTPEAYFKLVPVDNSQWNFTFKYPAGADGKKGNFTVTMNAGADYSYELTVQ</sequence>
<feature type="signal peptide" evidence="1">
    <location>
        <begin position="1"/>
        <end position="22"/>
    </location>
</feature>
<evidence type="ECO:0000313" key="4">
    <source>
        <dbReference type="Proteomes" id="UP000316778"/>
    </source>
</evidence>
<dbReference type="Pfam" id="PF14292">
    <property type="entry name" value="SusE"/>
    <property type="match status" value="1"/>
</dbReference>
<dbReference type="InterPro" id="IPR025970">
    <property type="entry name" value="SusE"/>
</dbReference>
<proteinExistence type="predicted"/>
<dbReference type="RefSeq" id="WP_145716907.1">
    <property type="nucleotide sequence ID" value="NZ_BAAAFY010000004.1"/>
</dbReference>
<reference evidence="3 4" key="1">
    <citation type="journal article" date="2013" name="Stand. Genomic Sci.">
        <title>Genomic Encyclopedia of Type Strains, Phase I: The one thousand microbial genomes (KMG-I) project.</title>
        <authorList>
            <person name="Kyrpides N.C."/>
            <person name="Woyke T."/>
            <person name="Eisen J.A."/>
            <person name="Garrity G."/>
            <person name="Lilburn T.G."/>
            <person name="Beck B.J."/>
            <person name="Whitman W.B."/>
            <person name="Hugenholtz P."/>
            <person name="Klenk H.P."/>
        </authorList>
    </citation>
    <scope>NUCLEOTIDE SEQUENCE [LARGE SCALE GENOMIC DNA]</scope>
    <source>
        <strain evidence="3 4">DSM 13484</strain>
    </source>
</reference>
<dbReference type="Proteomes" id="UP000316778">
    <property type="component" value="Unassembled WGS sequence"/>
</dbReference>
<keyword evidence="4" id="KW-1185">Reference proteome</keyword>
<gene>
    <name evidence="3" type="ORF">LX66_4076</name>
</gene>
<keyword evidence="1" id="KW-0732">Signal</keyword>
<accession>A0A562SZZ6</accession>
<organism evidence="3 4">
    <name type="scientific">Chitinophaga japonensis</name>
    <name type="common">Flexibacter japonensis</name>
    <dbReference type="NCBI Taxonomy" id="104662"/>
    <lineage>
        <taxon>Bacteria</taxon>
        <taxon>Pseudomonadati</taxon>
        <taxon>Bacteroidota</taxon>
        <taxon>Chitinophagia</taxon>
        <taxon>Chitinophagales</taxon>
        <taxon>Chitinophagaceae</taxon>
        <taxon>Chitinophaga</taxon>
    </lineage>
</organism>
<dbReference type="OrthoDB" id="975117at2"/>
<dbReference type="EMBL" id="VLLG01000004">
    <property type="protein sequence ID" value="TWI86812.1"/>
    <property type="molecule type" value="Genomic_DNA"/>
</dbReference>
<evidence type="ECO:0000256" key="1">
    <source>
        <dbReference type="SAM" id="SignalP"/>
    </source>
</evidence>
<dbReference type="AlphaFoldDB" id="A0A562SZZ6"/>
<evidence type="ECO:0000259" key="2">
    <source>
        <dbReference type="Pfam" id="PF14292"/>
    </source>
</evidence>
<protein>
    <submittedName>
        <fullName evidence="3">SusE-like outer membrane protein</fullName>
    </submittedName>
</protein>
<feature type="domain" description="SusE outer membrane protein" evidence="2">
    <location>
        <begin position="32"/>
        <end position="132"/>
    </location>
</feature>